<reference evidence="10" key="1">
    <citation type="journal article" date="2014" name="Front. Microbiol.">
        <title>High frequency of phylogenetically diverse reductive dehalogenase-homologous genes in deep subseafloor sedimentary metagenomes.</title>
        <authorList>
            <person name="Kawai M."/>
            <person name="Futagami T."/>
            <person name="Toyoda A."/>
            <person name="Takaki Y."/>
            <person name="Nishi S."/>
            <person name="Hori S."/>
            <person name="Arai W."/>
            <person name="Tsubouchi T."/>
            <person name="Morono Y."/>
            <person name="Uchiyama I."/>
            <person name="Ito T."/>
            <person name="Fujiyama A."/>
            <person name="Inagaki F."/>
            <person name="Takami H."/>
        </authorList>
    </citation>
    <scope>NUCLEOTIDE SEQUENCE</scope>
    <source>
        <strain evidence="10">Expedition CK06-06</strain>
    </source>
</reference>
<feature type="transmembrane region" description="Helical" evidence="8">
    <location>
        <begin position="47"/>
        <end position="69"/>
    </location>
</feature>
<feature type="transmembrane region" description="Helical" evidence="8">
    <location>
        <begin position="90"/>
        <end position="116"/>
    </location>
</feature>
<evidence type="ECO:0000256" key="7">
    <source>
        <dbReference type="ARBA" id="ARBA00023136"/>
    </source>
</evidence>
<keyword evidence="2" id="KW-0813">Transport</keyword>
<dbReference type="InterPro" id="IPR007387">
    <property type="entry name" value="TRAP_DctQ"/>
</dbReference>
<organism evidence="10">
    <name type="scientific">marine sediment metagenome</name>
    <dbReference type="NCBI Taxonomy" id="412755"/>
    <lineage>
        <taxon>unclassified sequences</taxon>
        <taxon>metagenomes</taxon>
        <taxon>ecological metagenomes</taxon>
    </lineage>
</organism>
<evidence type="ECO:0000256" key="5">
    <source>
        <dbReference type="ARBA" id="ARBA00022692"/>
    </source>
</evidence>
<name>X1F748_9ZZZZ</name>
<evidence type="ECO:0000256" key="8">
    <source>
        <dbReference type="SAM" id="Phobius"/>
    </source>
</evidence>
<dbReference type="AlphaFoldDB" id="X1F748"/>
<evidence type="ECO:0000256" key="4">
    <source>
        <dbReference type="ARBA" id="ARBA00022519"/>
    </source>
</evidence>
<keyword evidence="5 8" id="KW-0812">Transmembrane</keyword>
<proteinExistence type="predicted"/>
<evidence type="ECO:0000256" key="2">
    <source>
        <dbReference type="ARBA" id="ARBA00022448"/>
    </source>
</evidence>
<keyword evidence="6 8" id="KW-1133">Transmembrane helix</keyword>
<dbReference type="GO" id="GO:0015740">
    <property type="term" value="P:C4-dicarboxylate transport"/>
    <property type="evidence" value="ECO:0007669"/>
    <property type="project" value="TreeGrafter"/>
</dbReference>
<gene>
    <name evidence="10" type="ORF">S03H2_20887</name>
</gene>
<feature type="transmembrane region" description="Helical" evidence="8">
    <location>
        <begin position="128"/>
        <end position="151"/>
    </location>
</feature>
<protein>
    <recommendedName>
        <fullName evidence="9">Tripartite ATP-independent periplasmic transporters DctQ component domain-containing protein</fullName>
    </recommendedName>
</protein>
<evidence type="ECO:0000256" key="3">
    <source>
        <dbReference type="ARBA" id="ARBA00022475"/>
    </source>
</evidence>
<feature type="domain" description="Tripartite ATP-independent periplasmic transporters DctQ component" evidence="9">
    <location>
        <begin position="27"/>
        <end position="156"/>
    </location>
</feature>
<comment type="subcellular location">
    <subcellularLocation>
        <location evidence="1">Cell inner membrane</location>
        <topology evidence="1">Multi-pass membrane protein</topology>
    </subcellularLocation>
</comment>
<keyword evidence="3" id="KW-1003">Cell membrane</keyword>
<keyword evidence="4" id="KW-0997">Cell inner membrane</keyword>
<evidence type="ECO:0000256" key="6">
    <source>
        <dbReference type="ARBA" id="ARBA00022989"/>
    </source>
</evidence>
<keyword evidence="7 8" id="KW-0472">Membrane</keyword>
<accession>X1F748</accession>
<evidence type="ECO:0000259" key="9">
    <source>
        <dbReference type="Pfam" id="PF04290"/>
    </source>
</evidence>
<dbReference type="PANTHER" id="PTHR35011:SF2">
    <property type="entry name" value="2,3-DIKETO-L-GULONATE TRAP TRANSPORTER SMALL PERMEASE PROTEIN YIAM"/>
    <property type="match status" value="1"/>
</dbReference>
<evidence type="ECO:0000313" key="10">
    <source>
        <dbReference type="EMBL" id="GAH40752.1"/>
    </source>
</evidence>
<dbReference type="InterPro" id="IPR055348">
    <property type="entry name" value="DctQ"/>
</dbReference>
<dbReference type="PANTHER" id="PTHR35011">
    <property type="entry name" value="2,3-DIKETO-L-GULONATE TRAP TRANSPORTER SMALL PERMEASE PROTEIN YIAM"/>
    <property type="match status" value="1"/>
</dbReference>
<dbReference type="Pfam" id="PF04290">
    <property type="entry name" value="DctQ"/>
    <property type="match status" value="1"/>
</dbReference>
<feature type="transmembrane region" description="Helical" evidence="8">
    <location>
        <begin position="21"/>
        <end position="41"/>
    </location>
</feature>
<dbReference type="GO" id="GO:0005886">
    <property type="term" value="C:plasma membrane"/>
    <property type="evidence" value="ECO:0007669"/>
    <property type="project" value="UniProtKB-SubCell"/>
</dbReference>
<dbReference type="EMBL" id="BARU01011066">
    <property type="protein sequence ID" value="GAH40752.1"/>
    <property type="molecule type" value="Genomic_DNA"/>
</dbReference>
<dbReference type="GO" id="GO:0022857">
    <property type="term" value="F:transmembrane transporter activity"/>
    <property type="evidence" value="ECO:0007669"/>
    <property type="project" value="TreeGrafter"/>
</dbReference>
<sequence>MKKLGLIVWNGLIHLQKIFMLVAGSIITLLVFVEVVLRYVLGSPLFGVEELICLIAMWLYFIGASYGAYERSHIKAELIHIWFKKPRTYALIKAISSLITFILSIIMISWTYPYFIWGITKGETSQALLIPMVLSQSAIFVGAILMSLYFLTELIDYIFQSLGKNTIFEQLSKKGN</sequence>
<comment type="caution">
    <text evidence="10">The sequence shown here is derived from an EMBL/GenBank/DDBJ whole genome shotgun (WGS) entry which is preliminary data.</text>
</comment>
<evidence type="ECO:0000256" key="1">
    <source>
        <dbReference type="ARBA" id="ARBA00004429"/>
    </source>
</evidence>